<reference evidence="2" key="1">
    <citation type="submission" date="2018-07" db="EMBL/GenBank/DDBJ databases">
        <title>Diversity of ST11 carbapenem-resistant hypervirulent Klebsiella pneumoniae in China.</title>
        <authorList>
            <person name="Dong N."/>
            <person name="Chen S."/>
        </authorList>
    </citation>
    <scope>NUCLEOTIDE SEQUENCE</scope>
    <source>
        <strain evidence="2">HA2</strain>
        <plasmid evidence="2">pHA2-23-vir</plasmid>
    </source>
</reference>
<gene>
    <name evidence="2" type="ORF">ICEJAFMC_00152</name>
</gene>
<feature type="domain" description="Transposase InsH N-terminal" evidence="1">
    <location>
        <begin position="16"/>
        <end position="110"/>
    </location>
</feature>
<accession>A0A7G3L392</accession>
<organism evidence="2">
    <name type="scientific">Klebsiella pneumoniae subsp. pneumoniae</name>
    <dbReference type="NCBI Taxonomy" id="72407"/>
    <lineage>
        <taxon>Bacteria</taxon>
        <taxon>Pseudomonadati</taxon>
        <taxon>Pseudomonadota</taxon>
        <taxon>Gammaproteobacteria</taxon>
        <taxon>Enterobacterales</taxon>
        <taxon>Enterobacteriaceae</taxon>
        <taxon>Klebsiella/Raoultella group</taxon>
        <taxon>Klebsiella</taxon>
        <taxon>Klebsiella pneumoniae complex</taxon>
    </lineage>
</organism>
<proteinExistence type="predicted"/>
<sequence length="176" mass="20657">MSHQLTFADSEFSTKRRQTRKEIFLSRMEQILPWQNMTAVIEPFYPKAGNGRRPYPLETMLRIHCMQHWYNLSDGAMEDALYEIASMRLFARLSLDSALPDRTTIMNFRHLLEQHQLARQLFQTINRWLAEAGVMMTKALWWMPPSLRHPALPRTKSSNAIRRCIRPRKAISGTLA</sequence>
<dbReference type="AlphaFoldDB" id="A0A7G3L392"/>
<name>A0A7G3L392_KLEPN</name>
<dbReference type="InterPro" id="IPR008490">
    <property type="entry name" value="Transposase_InsH_N"/>
</dbReference>
<protein>
    <recommendedName>
        <fullName evidence="1">Transposase InsH N-terminal domain-containing protein</fullName>
    </recommendedName>
</protein>
<keyword evidence="2" id="KW-0614">Plasmid</keyword>
<dbReference type="EMBL" id="MH643788">
    <property type="protein sequence ID" value="QEQ67843.1"/>
    <property type="molecule type" value="Genomic_DNA"/>
</dbReference>
<dbReference type="Pfam" id="PF05598">
    <property type="entry name" value="DUF772"/>
    <property type="match status" value="1"/>
</dbReference>
<evidence type="ECO:0000259" key="1">
    <source>
        <dbReference type="Pfam" id="PF05598"/>
    </source>
</evidence>
<evidence type="ECO:0000313" key="2">
    <source>
        <dbReference type="EMBL" id="QEQ67843.1"/>
    </source>
</evidence>
<geneLocation type="plasmid" evidence="2">
    <name>pHA2-23-vir</name>
</geneLocation>
<dbReference type="PANTHER" id="PTHR35604">
    <property type="entry name" value="TRANSPOSASE INSH FOR INSERTION SEQUENCE ELEMENT IS5A-RELATED"/>
    <property type="match status" value="1"/>
</dbReference>
<dbReference type="PANTHER" id="PTHR35604:SF2">
    <property type="entry name" value="TRANSPOSASE INSH FOR INSERTION SEQUENCE ELEMENT IS5A-RELATED"/>
    <property type="match status" value="1"/>
</dbReference>